<dbReference type="GO" id="GO:0043024">
    <property type="term" value="F:ribosomal small subunit binding"/>
    <property type="evidence" value="ECO:0007669"/>
    <property type="project" value="TreeGrafter"/>
</dbReference>
<comment type="subunit">
    <text evidence="2">Monomer. Binds 30S ribosomal subunits, but not 50S ribosomal subunits or 70S ribosomes.</text>
</comment>
<dbReference type="NCBIfam" id="TIGR00082">
    <property type="entry name" value="rbfA"/>
    <property type="match status" value="1"/>
</dbReference>
<comment type="similarity">
    <text evidence="2">Belongs to the RbfA family.</text>
</comment>
<dbReference type="GO" id="GO:0030490">
    <property type="term" value="P:maturation of SSU-rRNA"/>
    <property type="evidence" value="ECO:0007669"/>
    <property type="project" value="UniProtKB-UniRule"/>
</dbReference>
<comment type="caution">
    <text evidence="3">The sequence shown here is derived from an EMBL/GenBank/DDBJ whole genome shotgun (WGS) entry which is preliminary data.</text>
</comment>
<evidence type="ECO:0000313" key="3">
    <source>
        <dbReference type="EMBL" id="RKX71374.1"/>
    </source>
</evidence>
<gene>
    <name evidence="2 3" type="primary">rbfA</name>
    <name evidence="3" type="ORF">DRP53_01690</name>
</gene>
<evidence type="ECO:0000313" key="4">
    <source>
        <dbReference type="Proteomes" id="UP000268469"/>
    </source>
</evidence>
<accession>A0A660SKR9</accession>
<dbReference type="PANTHER" id="PTHR33515">
    <property type="entry name" value="RIBOSOME-BINDING FACTOR A, CHLOROPLASTIC-RELATED"/>
    <property type="match status" value="1"/>
</dbReference>
<comment type="function">
    <text evidence="2">One of several proteins that assist in the late maturation steps of the functional core of the 30S ribosomal subunit. Associates with free 30S ribosomal subunits (but not with 30S subunits that are part of 70S ribosomes or polysomes). Required for efficient processing of 16S rRNA. May interact with the 5'-terminal helix region of 16S rRNA.</text>
</comment>
<dbReference type="InterPro" id="IPR015946">
    <property type="entry name" value="KH_dom-like_a/b"/>
</dbReference>
<dbReference type="HAMAP" id="MF_00003">
    <property type="entry name" value="RbfA"/>
    <property type="match status" value="1"/>
</dbReference>
<dbReference type="EMBL" id="QNBE01000010">
    <property type="protein sequence ID" value="RKX71374.1"/>
    <property type="molecule type" value="Genomic_DNA"/>
</dbReference>
<comment type="subcellular location">
    <subcellularLocation>
        <location evidence="2">Cytoplasm</location>
    </subcellularLocation>
</comment>
<dbReference type="GO" id="GO:0005829">
    <property type="term" value="C:cytosol"/>
    <property type="evidence" value="ECO:0007669"/>
    <property type="project" value="TreeGrafter"/>
</dbReference>
<keyword evidence="1 2" id="KW-0690">Ribosome biogenesis</keyword>
<proteinExistence type="inferred from homology"/>
<dbReference type="AlphaFoldDB" id="A0A660SKR9"/>
<evidence type="ECO:0000256" key="1">
    <source>
        <dbReference type="ARBA" id="ARBA00022517"/>
    </source>
</evidence>
<dbReference type="PANTHER" id="PTHR33515:SF1">
    <property type="entry name" value="RIBOSOME-BINDING FACTOR A, CHLOROPLASTIC-RELATED"/>
    <property type="match status" value="1"/>
</dbReference>
<name>A0A660SKR9_UNCW3</name>
<protein>
    <recommendedName>
        <fullName evidence="2">Ribosome-binding factor A</fullName>
    </recommendedName>
</protein>
<dbReference type="Proteomes" id="UP000268469">
    <property type="component" value="Unassembled WGS sequence"/>
</dbReference>
<keyword evidence="2" id="KW-0963">Cytoplasm</keyword>
<dbReference type="Pfam" id="PF02033">
    <property type="entry name" value="RBFA"/>
    <property type="match status" value="1"/>
</dbReference>
<dbReference type="Gene3D" id="3.30.300.20">
    <property type="match status" value="1"/>
</dbReference>
<dbReference type="InterPro" id="IPR023799">
    <property type="entry name" value="RbfA_dom_sf"/>
</dbReference>
<sequence length="115" mass="13438">MRNKRVAENIKRELAKIIQESSDPRFIHITITGAEVTRDLKYATIYFTTMNHPEAGIALRHALGYIRSQLAQKIKIKYLPQLRFREDKSYEYGQRIDELLDRIKGETDTGADQKE</sequence>
<dbReference type="InterPro" id="IPR000238">
    <property type="entry name" value="RbfA"/>
</dbReference>
<dbReference type="SUPFAM" id="SSF89919">
    <property type="entry name" value="Ribosome-binding factor A, RbfA"/>
    <property type="match status" value="1"/>
</dbReference>
<evidence type="ECO:0000256" key="2">
    <source>
        <dbReference type="HAMAP-Rule" id="MF_00003"/>
    </source>
</evidence>
<organism evidence="3 4">
    <name type="scientific">candidate division WOR-3 bacterium</name>
    <dbReference type="NCBI Taxonomy" id="2052148"/>
    <lineage>
        <taxon>Bacteria</taxon>
        <taxon>Bacteria division WOR-3</taxon>
    </lineage>
</organism>
<reference evidence="3 4" key="1">
    <citation type="submission" date="2018-06" db="EMBL/GenBank/DDBJ databases">
        <title>Extensive metabolic versatility and redundancy in microbially diverse, dynamic hydrothermal sediments.</title>
        <authorList>
            <person name="Dombrowski N."/>
            <person name="Teske A."/>
            <person name="Baker B.J."/>
        </authorList>
    </citation>
    <scope>NUCLEOTIDE SEQUENCE [LARGE SCALE GENOMIC DNA]</scope>
    <source>
        <strain evidence="3">B36_G15</strain>
    </source>
</reference>